<dbReference type="InterPro" id="IPR000340">
    <property type="entry name" value="Dual-sp_phosphatase_cat-dom"/>
</dbReference>
<dbReference type="PROSITE" id="PS50054">
    <property type="entry name" value="TYR_PHOSPHATASE_DUAL"/>
    <property type="match status" value="1"/>
</dbReference>
<comment type="similarity">
    <text evidence="1">Belongs to the protein-tyrosine phosphatase family. Non-receptor class dual specificity subfamily.</text>
</comment>
<dbReference type="GO" id="GO:0005829">
    <property type="term" value="C:cytosol"/>
    <property type="evidence" value="ECO:0007669"/>
    <property type="project" value="TreeGrafter"/>
</dbReference>
<dbReference type="Proteomes" id="UP000663864">
    <property type="component" value="Unassembled WGS sequence"/>
</dbReference>
<dbReference type="SUPFAM" id="SSF52799">
    <property type="entry name" value="(Phosphotyrosine protein) phosphatases II"/>
    <property type="match status" value="1"/>
</dbReference>
<evidence type="ECO:0000256" key="3">
    <source>
        <dbReference type="ARBA" id="ARBA00022912"/>
    </source>
</evidence>
<feature type="compositionally biased region" description="Basic residues" evidence="6">
    <location>
        <begin position="283"/>
        <end position="293"/>
    </location>
</feature>
<evidence type="ECO:0000256" key="1">
    <source>
        <dbReference type="ARBA" id="ARBA00008601"/>
    </source>
</evidence>
<feature type="region of interest" description="Disordered" evidence="6">
    <location>
        <begin position="256"/>
        <end position="293"/>
    </location>
</feature>
<dbReference type="PROSITE" id="PS00383">
    <property type="entry name" value="TYR_PHOSPHATASE_1"/>
    <property type="match status" value="1"/>
</dbReference>
<evidence type="ECO:0000313" key="10">
    <source>
        <dbReference type="EMBL" id="CAF0880659.1"/>
    </source>
</evidence>
<gene>
    <name evidence="9" type="ORF">RFH988_LOCUS1971</name>
    <name evidence="10" type="ORF">ZHD862_LOCUS6368</name>
</gene>
<dbReference type="InterPro" id="IPR020422">
    <property type="entry name" value="TYR_PHOSPHATASE_DUAL_dom"/>
</dbReference>
<evidence type="ECO:0000259" key="7">
    <source>
        <dbReference type="PROSITE" id="PS50054"/>
    </source>
</evidence>
<dbReference type="InterPro" id="IPR016130">
    <property type="entry name" value="Tyr_Pase_AS"/>
</dbReference>
<sequence>MGGEMSLVLPHLYLGSLKDRTNSALMMKNKVKRILCIIDVPNIIVDKEEHKPTHILNIPAADVQEQDLAQYFEKCIEFIHQARIEHENILVHCQAGVSRSATIVLAYIMTIGDYDVEKALQIVKGARGYIHPNPGFLTQLKKYYTNDVKKNWYRLIRRYPTYAFDDDEIFVKFSLHIYWQQFEPAFIAEPVYWSMPKKNLKKNLVVHYEPMMICGFAEQVIDNCQEQRLKRTTTNNEEKPSTSIIVDEQQILSHDKQVEKTGVVPSTTKHYHGSKNKSTSSKTIRRSHTMRSK</sequence>
<dbReference type="SMART" id="SM00404">
    <property type="entry name" value="PTPc_motif"/>
    <property type="match status" value="1"/>
</dbReference>
<dbReference type="PANTHER" id="PTHR45948">
    <property type="entry name" value="DUAL SPECIFICITY PROTEIN PHOSPHATASE DDB_G0269404-RELATED"/>
    <property type="match status" value="1"/>
</dbReference>
<dbReference type="EMBL" id="CAJNOT010000178">
    <property type="protein sequence ID" value="CAF0880659.1"/>
    <property type="molecule type" value="Genomic_DNA"/>
</dbReference>
<evidence type="ECO:0000256" key="5">
    <source>
        <dbReference type="ARBA" id="ARBA00048336"/>
    </source>
</evidence>
<dbReference type="GO" id="GO:0007165">
    <property type="term" value="P:signal transduction"/>
    <property type="evidence" value="ECO:0007669"/>
    <property type="project" value="TreeGrafter"/>
</dbReference>
<keyword evidence="3" id="KW-0904">Protein phosphatase</keyword>
<evidence type="ECO:0000313" key="11">
    <source>
        <dbReference type="Proteomes" id="UP000663882"/>
    </source>
</evidence>
<evidence type="ECO:0000259" key="8">
    <source>
        <dbReference type="PROSITE" id="PS50056"/>
    </source>
</evidence>
<dbReference type="Pfam" id="PF00782">
    <property type="entry name" value="DSPc"/>
    <property type="match status" value="1"/>
</dbReference>
<dbReference type="CDD" id="cd14498">
    <property type="entry name" value="DSP"/>
    <property type="match status" value="1"/>
</dbReference>
<dbReference type="PROSITE" id="PS50056">
    <property type="entry name" value="TYR_PHOSPHATASE_2"/>
    <property type="match status" value="1"/>
</dbReference>
<evidence type="ECO:0000256" key="2">
    <source>
        <dbReference type="ARBA" id="ARBA00022801"/>
    </source>
</evidence>
<proteinExistence type="inferred from homology"/>
<organism evidence="9 11">
    <name type="scientific">Rotaria sordida</name>
    <dbReference type="NCBI Taxonomy" id="392033"/>
    <lineage>
        <taxon>Eukaryota</taxon>
        <taxon>Metazoa</taxon>
        <taxon>Spiralia</taxon>
        <taxon>Gnathifera</taxon>
        <taxon>Rotifera</taxon>
        <taxon>Eurotatoria</taxon>
        <taxon>Bdelloidea</taxon>
        <taxon>Philodinida</taxon>
        <taxon>Philodinidae</taxon>
        <taxon>Rotaria</taxon>
    </lineage>
</organism>
<dbReference type="InterPro" id="IPR003595">
    <property type="entry name" value="Tyr_Pase_cat"/>
</dbReference>
<dbReference type="PANTHER" id="PTHR45948:SF2">
    <property type="entry name" value="DUAL SPECIFICITY PROTEIN PHOSPHATASE"/>
    <property type="match status" value="1"/>
</dbReference>
<dbReference type="Gene3D" id="3.90.190.10">
    <property type="entry name" value="Protein tyrosine phosphatase superfamily"/>
    <property type="match status" value="1"/>
</dbReference>
<accession>A0A813Q8S3</accession>
<dbReference type="AlphaFoldDB" id="A0A813Q8S3"/>
<evidence type="ECO:0000256" key="6">
    <source>
        <dbReference type="SAM" id="MobiDB-lite"/>
    </source>
</evidence>
<feature type="domain" description="Tyrosine specific protein phosphatases" evidence="8">
    <location>
        <begin position="70"/>
        <end position="127"/>
    </location>
</feature>
<protein>
    <recommendedName>
        <fullName evidence="12">Protein-tyrosine-phosphatase</fullName>
    </recommendedName>
</protein>
<comment type="caution">
    <text evidence="9">The sequence shown here is derived from an EMBL/GenBank/DDBJ whole genome shotgun (WGS) entry which is preliminary data.</text>
</comment>
<keyword evidence="2" id="KW-0378">Hydrolase</keyword>
<comment type="catalytic activity">
    <reaction evidence="5">
        <text>O-phospho-L-threonyl-[protein] + H2O = L-threonyl-[protein] + phosphate</text>
        <dbReference type="Rhea" id="RHEA:47004"/>
        <dbReference type="Rhea" id="RHEA-COMP:11060"/>
        <dbReference type="Rhea" id="RHEA-COMP:11605"/>
        <dbReference type="ChEBI" id="CHEBI:15377"/>
        <dbReference type="ChEBI" id="CHEBI:30013"/>
        <dbReference type="ChEBI" id="CHEBI:43474"/>
        <dbReference type="ChEBI" id="CHEBI:61977"/>
        <dbReference type="EC" id="3.1.3.16"/>
    </reaction>
</comment>
<dbReference type="Proteomes" id="UP000663882">
    <property type="component" value="Unassembled WGS sequence"/>
</dbReference>
<evidence type="ECO:0000313" key="9">
    <source>
        <dbReference type="EMBL" id="CAF0763619.1"/>
    </source>
</evidence>
<dbReference type="GO" id="GO:0004722">
    <property type="term" value="F:protein serine/threonine phosphatase activity"/>
    <property type="evidence" value="ECO:0007669"/>
    <property type="project" value="UniProtKB-EC"/>
</dbReference>
<evidence type="ECO:0008006" key="12">
    <source>
        <dbReference type="Google" id="ProtNLM"/>
    </source>
</evidence>
<dbReference type="InterPro" id="IPR000387">
    <property type="entry name" value="Tyr_Pase_dom"/>
</dbReference>
<dbReference type="SMART" id="SM00195">
    <property type="entry name" value="DSPc"/>
    <property type="match status" value="1"/>
</dbReference>
<comment type="catalytic activity">
    <reaction evidence="4">
        <text>O-phospho-L-seryl-[protein] + H2O = L-seryl-[protein] + phosphate</text>
        <dbReference type="Rhea" id="RHEA:20629"/>
        <dbReference type="Rhea" id="RHEA-COMP:9863"/>
        <dbReference type="Rhea" id="RHEA-COMP:11604"/>
        <dbReference type="ChEBI" id="CHEBI:15377"/>
        <dbReference type="ChEBI" id="CHEBI:29999"/>
        <dbReference type="ChEBI" id="CHEBI:43474"/>
        <dbReference type="ChEBI" id="CHEBI:83421"/>
        <dbReference type="EC" id="3.1.3.16"/>
    </reaction>
</comment>
<feature type="domain" description="Tyrosine-protein phosphatase" evidence="7">
    <location>
        <begin position="4"/>
        <end position="149"/>
    </location>
</feature>
<dbReference type="InterPro" id="IPR029021">
    <property type="entry name" value="Prot-tyrosine_phosphatase-like"/>
</dbReference>
<dbReference type="GO" id="GO:0004725">
    <property type="term" value="F:protein tyrosine phosphatase activity"/>
    <property type="evidence" value="ECO:0007669"/>
    <property type="project" value="TreeGrafter"/>
</dbReference>
<dbReference type="OrthoDB" id="9979246at2759"/>
<name>A0A813Q8S3_9BILA</name>
<reference evidence="9" key="1">
    <citation type="submission" date="2021-02" db="EMBL/GenBank/DDBJ databases">
        <authorList>
            <person name="Nowell W R."/>
        </authorList>
    </citation>
    <scope>NUCLEOTIDE SEQUENCE</scope>
</reference>
<dbReference type="EMBL" id="CAJNOO010000040">
    <property type="protein sequence ID" value="CAF0763619.1"/>
    <property type="molecule type" value="Genomic_DNA"/>
</dbReference>
<evidence type="ECO:0000256" key="4">
    <source>
        <dbReference type="ARBA" id="ARBA00047761"/>
    </source>
</evidence>